<sequence length="71" mass="7767">MTGVVVVLGLALLVQGGGGLINNIFSDSDSWFVLNYLDLPEALRIAGHALMLLIGLFLVVRSKGWRWLLED</sequence>
<dbReference type="RefSeq" id="WP_015786265.1">
    <property type="nucleotide sequence ID" value="NZ_CALJZO010000119.1"/>
</dbReference>
<dbReference type="OrthoDB" id="3699965at2"/>
<evidence type="ECO:0000313" key="3">
    <source>
        <dbReference type="Proteomes" id="UP000030848"/>
    </source>
</evidence>
<proteinExistence type="predicted"/>
<comment type="caution">
    <text evidence="2">The sequence shown here is derived from an EMBL/GenBank/DDBJ whole genome shotgun (WGS) entry which is preliminary data.</text>
</comment>
<dbReference type="Proteomes" id="UP000030848">
    <property type="component" value="Unassembled WGS sequence"/>
</dbReference>
<dbReference type="EMBL" id="JRZE01000006">
    <property type="protein sequence ID" value="KHF43174.1"/>
    <property type="molecule type" value="Genomic_DNA"/>
</dbReference>
<organism evidence="2 3">
    <name type="scientific">Saccharomonospora viridis</name>
    <dbReference type="NCBI Taxonomy" id="1852"/>
    <lineage>
        <taxon>Bacteria</taxon>
        <taxon>Bacillati</taxon>
        <taxon>Actinomycetota</taxon>
        <taxon>Actinomycetes</taxon>
        <taxon>Pseudonocardiales</taxon>
        <taxon>Pseudonocardiaceae</taxon>
        <taxon>Saccharomonospora</taxon>
    </lineage>
</organism>
<keyword evidence="1" id="KW-0472">Membrane</keyword>
<accession>A0A837D9V4</accession>
<name>A0A837D9V4_9PSEU</name>
<feature type="transmembrane region" description="Helical" evidence="1">
    <location>
        <begin position="42"/>
        <end position="60"/>
    </location>
</feature>
<protein>
    <submittedName>
        <fullName evidence="2">Uncharacterized protein</fullName>
    </submittedName>
</protein>
<evidence type="ECO:0000313" key="2">
    <source>
        <dbReference type="EMBL" id="KHF43174.1"/>
    </source>
</evidence>
<keyword evidence="1" id="KW-0812">Transmembrane</keyword>
<reference evidence="2 3" key="1">
    <citation type="submission" date="2014-10" db="EMBL/GenBank/DDBJ databases">
        <title>Genome sequence of Micropolyspora internatus JCM3315.</title>
        <authorList>
            <person name="Shin S.-K."/>
            <person name="Yi H."/>
        </authorList>
    </citation>
    <scope>NUCLEOTIDE SEQUENCE [LARGE SCALE GENOMIC DNA]</scope>
    <source>
        <strain evidence="2 3">JCM 3315</strain>
    </source>
</reference>
<keyword evidence="1" id="KW-1133">Transmembrane helix</keyword>
<gene>
    <name evidence="2" type="ORF">MINT15_33760</name>
</gene>
<dbReference type="AlphaFoldDB" id="A0A837D9V4"/>
<evidence type="ECO:0000256" key="1">
    <source>
        <dbReference type="SAM" id="Phobius"/>
    </source>
</evidence>